<comment type="cofactor">
    <cofactor evidence="6">
        <name>Mg(2+)</name>
        <dbReference type="ChEBI" id="CHEBI:18420"/>
    </cofactor>
    <cofactor evidence="6">
        <name>Mn(2+)</name>
        <dbReference type="ChEBI" id="CHEBI:29035"/>
    </cofactor>
</comment>
<keyword evidence="1 6" id="KW-0808">Transferase</keyword>
<dbReference type="PANTHER" id="PTHR42916:SF1">
    <property type="entry name" value="PROTEIN PHYLLO, CHLOROPLASTIC"/>
    <property type="match status" value="1"/>
</dbReference>
<dbReference type="UniPathway" id="UPA00079"/>
<sequence length="565" mass="63596">MNLQAVFNIAEICAQHGVKEVILSPGSRCAPLTLAFARHPAIQVRTISDERAAAFIGLGMALTTRQPVVLVCTSGTAALNYSPAVAEAFYQQVPLLVFTADRPAEWIDQLDGQTIRQENIYGAHIKRSFSFPVDTQHPDANWFAQRLLSEAILETKAYPPGPVQVNVPLREPFYPKPGETLEYNQEVKVIQEWSNAYELTNTQRAPLEEELTTFTKILVVAGQHYPDPVCQVPLQYFTRNTGAVVVADIISNQHNLPEVIRYHDVFLNGNATKKASELQPDLLITLGLSNISKNLKLFLRAFPAHEHWHLQAAGEVADPFQSLTRVIRCTPQSFFSLIPNGKEANTKTYQAEWLEQEKTASNYLQEFLGQNNFNEFIAFARILENLPNNSVVHLANSMAVRYANIISLRPEQNITVFANRGTSGIDGCTSTTVGSALSTNLITTLITGDLAFFYDRNGLWHNYLPLNLRIILLNNHAGGIFRLIDGPRQQQELAEFFETKQVLDARLTAQEFNLKYYPCENLQQLAENLNIFWKNGPGILEIFTQSEKNADFFQLYRQHSPFKSK</sequence>
<dbReference type="InterPro" id="IPR012001">
    <property type="entry name" value="Thiamin_PyroP_enz_TPP-bd_dom"/>
</dbReference>
<dbReference type="RefSeq" id="WP_106926927.1">
    <property type="nucleotide sequence ID" value="NZ_PYFT01000001.1"/>
</dbReference>
<dbReference type="PIRSF" id="PIRSF004983">
    <property type="entry name" value="MenD"/>
    <property type="match status" value="1"/>
</dbReference>
<keyword evidence="6" id="KW-0474">Menaquinone biosynthesis</keyword>
<comment type="subunit">
    <text evidence="6">Homodimer.</text>
</comment>
<evidence type="ECO:0000256" key="3">
    <source>
        <dbReference type="ARBA" id="ARBA00022842"/>
    </source>
</evidence>
<dbReference type="GO" id="GO:0009234">
    <property type="term" value="P:menaquinone biosynthetic process"/>
    <property type="evidence" value="ECO:0007669"/>
    <property type="project" value="UniProtKB-UniRule"/>
</dbReference>
<dbReference type="OrthoDB" id="9791859at2"/>
<dbReference type="Pfam" id="PF16582">
    <property type="entry name" value="TPP_enzyme_M_2"/>
    <property type="match status" value="1"/>
</dbReference>
<dbReference type="Gene3D" id="3.40.50.970">
    <property type="match status" value="2"/>
</dbReference>
<reference evidence="9 10" key="1">
    <citation type="submission" date="2018-03" db="EMBL/GenBank/DDBJ databases">
        <title>Adhaeribacter sp. HMF7605 Genome sequencing and assembly.</title>
        <authorList>
            <person name="Kang H."/>
            <person name="Kang J."/>
            <person name="Cha I."/>
            <person name="Kim H."/>
            <person name="Joh K."/>
        </authorList>
    </citation>
    <scope>NUCLEOTIDE SEQUENCE [LARGE SCALE GENOMIC DNA]</scope>
    <source>
        <strain evidence="9 10">HMF7605</strain>
    </source>
</reference>
<evidence type="ECO:0000313" key="9">
    <source>
        <dbReference type="EMBL" id="PSR52873.1"/>
    </source>
</evidence>
<dbReference type="SUPFAM" id="SSF52518">
    <property type="entry name" value="Thiamin diphosphate-binding fold (THDP-binding)"/>
    <property type="match status" value="2"/>
</dbReference>
<dbReference type="AlphaFoldDB" id="A0A2T2YBK4"/>
<dbReference type="GO" id="GO:0070204">
    <property type="term" value="F:2-succinyl-5-enolpyruvyl-6-hydroxy-3-cyclohexene-1-carboxylic-acid synthase activity"/>
    <property type="evidence" value="ECO:0007669"/>
    <property type="project" value="UniProtKB-UniRule"/>
</dbReference>
<keyword evidence="2 6" id="KW-0479">Metal-binding</keyword>
<comment type="pathway">
    <text evidence="6">Quinol/quinone metabolism; menaquinone biosynthesis.</text>
</comment>
<comment type="function">
    <text evidence="6">Catalyzes the thiamine diphosphate-dependent decarboxylation of 2-oxoglutarate and the subsequent addition of the resulting succinic semialdehyde-thiamine pyrophosphate anion to isochorismate to yield 2-succinyl-5-enolpyruvyl-6-hydroxy-3-cyclohexene-1-carboxylate (SEPHCHC).</text>
</comment>
<dbReference type="InterPro" id="IPR032264">
    <property type="entry name" value="MenD_middle"/>
</dbReference>
<dbReference type="Proteomes" id="UP000240357">
    <property type="component" value="Unassembled WGS sequence"/>
</dbReference>
<evidence type="ECO:0000259" key="7">
    <source>
        <dbReference type="Pfam" id="PF02776"/>
    </source>
</evidence>
<evidence type="ECO:0000256" key="4">
    <source>
        <dbReference type="ARBA" id="ARBA00023052"/>
    </source>
</evidence>
<organism evidence="9 10">
    <name type="scientific">Adhaeribacter arboris</name>
    <dbReference type="NCBI Taxonomy" id="2072846"/>
    <lineage>
        <taxon>Bacteria</taxon>
        <taxon>Pseudomonadati</taxon>
        <taxon>Bacteroidota</taxon>
        <taxon>Cytophagia</taxon>
        <taxon>Cytophagales</taxon>
        <taxon>Hymenobacteraceae</taxon>
        <taxon>Adhaeribacter</taxon>
    </lineage>
</organism>
<dbReference type="Pfam" id="PF02776">
    <property type="entry name" value="TPP_enzyme_N"/>
    <property type="match status" value="1"/>
</dbReference>
<evidence type="ECO:0000256" key="5">
    <source>
        <dbReference type="ARBA" id="ARBA00023211"/>
    </source>
</evidence>
<comment type="cofactor">
    <cofactor evidence="6">
        <name>thiamine diphosphate</name>
        <dbReference type="ChEBI" id="CHEBI:58937"/>
    </cofactor>
    <text evidence="6">Binds 1 thiamine pyrophosphate per subunit.</text>
</comment>
<comment type="pathway">
    <text evidence="6">Quinol/quinone metabolism; 1,4-dihydroxy-2-naphthoate biosynthesis; 1,4-dihydroxy-2-naphthoate from chorismate: step 2/7.</text>
</comment>
<evidence type="ECO:0000313" key="10">
    <source>
        <dbReference type="Proteomes" id="UP000240357"/>
    </source>
</evidence>
<dbReference type="UniPathway" id="UPA01057">
    <property type="reaction ID" value="UER00164"/>
</dbReference>
<comment type="similarity">
    <text evidence="6">Belongs to the TPP enzyme family. MenD subfamily.</text>
</comment>
<dbReference type="EC" id="2.2.1.9" evidence="6"/>
<dbReference type="InterPro" id="IPR029061">
    <property type="entry name" value="THDP-binding"/>
</dbReference>
<protein>
    <recommendedName>
        <fullName evidence="6">2-succinyl-5-enolpyruvyl-6-hydroxy-3-cyclohexene-1-carboxylate synthase</fullName>
        <shortName evidence="6">SEPHCHC synthase</shortName>
        <ecNumber evidence="6">2.2.1.9</ecNumber>
    </recommendedName>
    <alternativeName>
        <fullName evidence="6">Menaquinone biosynthesis protein MenD</fullName>
    </alternativeName>
</protein>
<dbReference type="CDD" id="cd07037">
    <property type="entry name" value="TPP_PYR_MenD"/>
    <property type="match status" value="1"/>
</dbReference>
<feature type="domain" description="Thiamine pyrophosphate enzyme N-terminal TPP-binding" evidence="7">
    <location>
        <begin position="9"/>
        <end position="111"/>
    </location>
</feature>
<accession>A0A2T2YBK4</accession>
<keyword evidence="5 6" id="KW-0464">Manganese</keyword>
<feature type="domain" description="Menaquinone biosynthesis protein MenD middle" evidence="8">
    <location>
        <begin position="211"/>
        <end position="391"/>
    </location>
</feature>
<dbReference type="InterPro" id="IPR004433">
    <property type="entry name" value="MenaQ_synth_MenD"/>
</dbReference>
<proteinExistence type="inferred from homology"/>
<evidence type="ECO:0000256" key="2">
    <source>
        <dbReference type="ARBA" id="ARBA00022723"/>
    </source>
</evidence>
<keyword evidence="4 6" id="KW-0786">Thiamine pyrophosphate</keyword>
<dbReference type="GO" id="GO:0030145">
    <property type="term" value="F:manganese ion binding"/>
    <property type="evidence" value="ECO:0007669"/>
    <property type="project" value="UniProtKB-UniRule"/>
</dbReference>
<evidence type="ECO:0000259" key="8">
    <source>
        <dbReference type="Pfam" id="PF16582"/>
    </source>
</evidence>
<name>A0A2T2YBK4_9BACT</name>
<dbReference type="NCBIfam" id="TIGR00173">
    <property type="entry name" value="menD"/>
    <property type="match status" value="1"/>
</dbReference>
<evidence type="ECO:0000256" key="1">
    <source>
        <dbReference type="ARBA" id="ARBA00022679"/>
    </source>
</evidence>
<gene>
    <name evidence="6" type="primary">menD</name>
    <name evidence="9" type="ORF">AHMF7605_04700</name>
</gene>
<evidence type="ECO:0000256" key="6">
    <source>
        <dbReference type="HAMAP-Rule" id="MF_01659"/>
    </source>
</evidence>
<keyword evidence="10" id="KW-1185">Reference proteome</keyword>
<dbReference type="HAMAP" id="MF_01659">
    <property type="entry name" value="MenD"/>
    <property type="match status" value="1"/>
</dbReference>
<keyword evidence="3 6" id="KW-0460">Magnesium</keyword>
<dbReference type="Gene3D" id="3.40.50.1220">
    <property type="entry name" value="TPP-binding domain"/>
    <property type="match status" value="1"/>
</dbReference>
<comment type="caution">
    <text evidence="9">The sequence shown here is derived from an EMBL/GenBank/DDBJ whole genome shotgun (WGS) entry which is preliminary data.</text>
</comment>
<dbReference type="EMBL" id="PYFT01000001">
    <property type="protein sequence ID" value="PSR52873.1"/>
    <property type="molecule type" value="Genomic_DNA"/>
</dbReference>
<dbReference type="CDD" id="cd02009">
    <property type="entry name" value="TPP_SHCHC_synthase"/>
    <property type="match status" value="1"/>
</dbReference>
<dbReference type="PANTHER" id="PTHR42916">
    <property type="entry name" value="2-SUCCINYL-5-ENOLPYRUVYL-6-HYDROXY-3-CYCLOHEXENE-1-CARBOXYLATE SYNTHASE"/>
    <property type="match status" value="1"/>
</dbReference>
<dbReference type="GO" id="GO:0030976">
    <property type="term" value="F:thiamine pyrophosphate binding"/>
    <property type="evidence" value="ECO:0007669"/>
    <property type="project" value="UniProtKB-UniRule"/>
</dbReference>
<comment type="catalytic activity">
    <reaction evidence="6">
        <text>isochorismate + 2-oxoglutarate + H(+) = 5-enolpyruvoyl-6-hydroxy-2-succinyl-cyclohex-3-ene-1-carboxylate + CO2</text>
        <dbReference type="Rhea" id="RHEA:25593"/>
        <dbReference type="ChEBI" id="CHEBI:15378"/>
        <dbReference type="ChEBI" id="CHEBI:16526"/>
        <dbReference type="ChEBI" id="CHEBI:16810"/>
        <dbReference type="ChEBI" id="CHEBI:29780"/>
        <dbReference type="ChEBI" id="CHEBI:58818"/>
        <dbReference type="EC" id="2.2.1.9"/>
    </reaction>
</comment>
<dbReference type="GO" id="GO:0000287">
    <property type="term" value="F:magnesium ion binding"/>
    <property type="evidence" value="ECO:0007669"/>
    <property type="project" value="UniProtKB-UniRule"/>
</dbReference>